<organism evidence="2 3">
    <name type="scientific">Candidatus Shapirobacteria bacterium CG_4_9_14_0_2_um_filter_39_11</name>
    <dbReference type="NCBI Taxonomy" id="1974478"/>
    <lineage>
        <taxon>Bacteria</taxon>
        <taxon>Candidatus Shapironibacteriota</taxon>
    </lineage>
</organism>
<feature type="transmembrane region" description="Helical" evidence="1">
    <location>
        <begin position="5"/>
        <end position="22"/>
    </location>
</feature>
<keyword evidence="1" id="KW-1133">Transmembrane helix</keyword>
<accession>A0A2M8ETF0</accession>
<reference evidence="3" key="1">
    <citation type="submission" date="2017-09" db="EMBL/GenBank/DDBJ databases">
        <title>Depth-based differentiation of microbial function through sediment-hosted aquifers and enrichment of novel symbionts in the deep terrestrial subsurface.</title>
        <authorList>
            <person name="Probst A.J."/>
            <person name="Ladd B."/>
            <person name="Jarett J.K."/>
            <person name="Geller-Mcgrath D.E."/>
            <person name="Sieber C.M.K."/>
            <person name="Emerson J.B."/>
            <person name="Anantharaman K."/>
            <person name="Thomas B.C."/>
            <person name="Malmstrom R."/>
            <person name="Stieglmeier M."/>
            <person name="Klingl A."/>
            <person name="Woyke T."/>
            <person name="Ryan C.M."/>
            <person name="Banfield J.F."/>
        </authorList>
    </citation>
    <scope>NUCLEOTIDE SEQUENCE [LARGE SCALE GENOMIC DNA]</scope>
</reference>
<protein>
    <recommendedName>
        <fullName evidence="4">DUF1616 domain-containing protein</fullName>
    </recommendedName>
</protein>
<evidence type="ECO:0000313" key="3">
    <source>
        <dbReference type="Proteomes" id="UP000229816"/>
    </source>
</evidence>
<evidence type="ECO:0000256" key="1">
    <source>
        <dbReference type="SAM" id="Phobius"/>
    </source>
</evidence>
<dbReference type="AlphaFoldDB" id="A0A2M8ETF0"/>
<dbReference type="EMBL" id="PFSF01000011">
    <property type="protein sequence ID" value="PJC28388.1"/>
    <property type="molecule type" value="Genomic_DNA"/>
</dbReference>
<name>A0A2M8ETF0_9BACT</name>
<evidence type="ECO:0008006" key="4">
    <source>
        <dbReference type="Google" id="ProtNLM"/>
    </source>
</evidence>
<dbReference type="Proteomes" id="UP000229816">
    <property type="component" value="Unassembled WGS sequence"/>
</dbReference>
<feature type="transmembrane region" description="Helical" evidence="1">
    <location>
        <begin position="34"/>
        <end position="53"/>
    </location>
</feature>
<keyword evidence="1" id="KW-0472">Membrane</keyword>
<sequence length="133" mass="15080">MSLYLLGFFSALIVFGIFLPLFPNIKIVYFSESSLAEILTAFGTIVVVSFALFGEAIKKRLFPPRIWIKEGIIEPNKQGEAFYWRVLLENKGKSEALDVGVDVVELNPTCNLKTLKFLLLGHIKDMNLQEVFH</sequence>
<keyword evidence="1" id="KW-0812">Transmembrane</keyword>
<comment type="caution">
    <text evidence="2">The sequence shown here is derived from an EMBL/GenBank/DDBJ whole genome shotgun (WGS) entry which is preliminary data.</text>
</comment>
<evidence type="ECO:0000313" key="2">
    <source>
        <dbReference type="EMBL" id="PJC28388.1"/>
    </source>
</evidence>
<proteinExistence type="predicted"/>
<gene>
    <name evidence="2" type="ORF">CO054_00425</name>
</gene>